<comment type="caution">
    <text evidence="5">The sequence shown here is derived from an EMBL/GenBank/DDBJ whole genome shotgun (WGS) entry which is preliminary data.</text>
</comment>
<evidence type="ECO:0000256" key="2">
    <source>
        <dbReference type="ARBA" id="ARBA00022525"/>
    </source>
</evidence>
<dbReference type="AlphaFoldDB" id="A0A8S0ZZ47"/>
<dbReference type="PROSITE" id="PS01009">
    <property type="entry name" value="CRISP_1"/>
    <property type="match status" value="1"/>
</dbReference>
<dbReference type="PRINTS" id="PR00837">
    <property type="entry name" value="V5TPXLIKE"/>
</dbReference>
<dbReference type="Gene3D" id="3.40.33.10">
    <property type="entry name" value="CAP"/>
    <property type="match status" value="1"/>
</dbReference>
<dbReference type="SUPFAM" id="SSF55797">
    <property type="entry name" value="PR-1-like"/>
    <property type="match status" value="1"/>
</dbReference>
<dbReference type="OrthoDB" id="2325980at2759"/>
<keyword evidence="3" id="KW-0732">Signal</keyword>
<dbReference type="PANTHER" id="PTHR10334">
    <property type="entry name" value="CYSTEINE-RICH SECRETORY PROTEIN-RELATED"/>
    <property type="match status" value="1"/>
</dbReference>
<evidence type="ECO:0000313" key="5">
    <source>
        <dbReference type="EMBL" id="CAB3237994.1"/>
    </source>
</evidence>
<dbReference type="InterPro" id="IPR014044">
    <property type="entry name" value="CAP_dom"/>
</dbReference>
<evidence type="ECO:0000256" key="1">
    <source>
        <dbReference type="ARBA" id="ARBA00004613"/>
    </source>
</evidence>
<feature type="domain" description="SCP" evidence="4">
    <location>
        <begin position="34"/>
        <end position="193"/>
    </location>
</feature>
<dbReference type="EMBL" id="CADEBD010000304">
    <property type="protein sequence ID" value="CAB3237994.1"/>
    <property type="molecule type" value="Genomic_DNA"/>
</dbReference>
<feature type="chain" id="PRO_5035839417" description="SCP domain-containing protein" evidence="3">
    <location>
        <begin position="19"/>
        <end position="314"/>
    </location>
</feature>
<evidence type="ECO:0000256" key="3">
    <source>
        <dbReference type="SAM" id="SignalP"/>
    </source>
</evidence>
<dbReference type="InterPro" id="IPR018244">
    <property type="entry name" value="Allrgn_V5/Tpx1_CS"/>
</dbReference>
<accession>A0A8S0ZZ47</accession>
<dbReference type="SMART" id="SM00198">
    <property type="entry name" value="SCP"/>
    <property type="match status" value="1"/>
</dbReference>
<dbReference type="GO" id="GO:0005576">
    <property type="term" value="C:extracellular region"/>
    <property type="evidence" value="ECO:0007669"/>
    <property type="project" value="UniProtKB-SubCell"/>
</dbReference>
<gene>
    <name evidence="5" type="ORF">APLA_LOCUS7987</name>
</gene>
<evidence type="ECO:0000313" key="6">
    <source>
        <dbReference type="Proteomes" id="UP000494256"/>
    </source>
</evidence>
<dbReference type="Pfam" id="PF00188">
    <property type="entry name" value="CAP"/>
    <property type="match status" value="1"/>
</dbReference>
<dbReference type="InterPro" id="IPR001283">
    <property type="entry name" value="CRISP-related"/>
</dbReference>
<protein>
    <recommendedName>
        <fullName evidence="4">SCP domain-containing protein</fullName>
    </recommendedName>
</protein>
<proteinExistence type="predicted"/>
<dbReference type="PROSITE" id="PS01010">
    <property type="entry name" value="CRISP_2"/>
    <property type="match status" value="1"/>
</dbReference>
<keyword evidence="2" id="KW-0964">Secreted</keyword>
<evidence type="ECO:0000259" key="4">
    <source>
        <dbReference type="SMART" id="SM00198"/>
    </source>
</evidence>
<dbReference type="PRINTS" id="PR00838">
    <property type="entry name" value="V5ALLERGEN"/>
</dbReference>
<reference evidence="5 6" key="1">
    <citation type="submission" date="2020-04" db="EMBL/GenBank/DDBJ databases">
        <authorList>
            <person name="Wallbank WR R."/>
            <person name="Pardo Diaz C."/>
            <person name="Kozak K."/>
            <person name="Martin S."/>
            <person name="Jiggins C."/>
            <person name="Moest M."/>
            <person name="Warren A I."/>
            <person name="Byers J.R.P. K."/>
            <person name="Montejo-Kovacevich G."/>
            <person name="Yen C E."/>
        </authorList>
    </citation>
    <scope>NUCLEOTIDE SEQUENCE [LARGE SCALE GENOMIC DNA]</scope>
</reference>
<dbReference type="Proteomes" id="UP000494256">
    <property type="component" value="Unassembled WGS sequence"/>
</dbReference>
<feature type="signal peptide" evidence="3">
    <location>
        <begin position="1"/>
        <end position="18"/>
    </location>
</feature>
<comment type="subcellular location">
    <subcellularLocation>
        <location evidence="1">Secreted</location>
    </subcellularLocation>
</comment>
<dbReference type="InterPro" id="IPR035940">
    <property type="entry name" value="CAP_sf"/>
</dbReference>
<dbReference type="CDD" id="cd05380">
    <property type="entry name" value="CAP_euk"/>
    <property type="match status" value="1"/>
</dbReference>
<name>A0A8S0ZZ47_ARCPL</name>
<dbReference type="InterPro" id="IPR002413">
    <property type="entry name" value="V5_allergen-like"/>
</dbReference>
<sequence length="314" mass="34979">MMPLVLFVLGGLLATTEGCGAGKQLLRSGGLTAFEKQAIVDAHNRFRQSVALGQISSQPPAANMMEMVWDDELAAGAQHWSDQCITAHDRAAQRYDGRFPVGQNLAATWTTRPPSDRSDSEPDFNKQINAWFNEVHIYGFKPITGGHGTGHYSQLVWGETSHVGCGFTFYYDPTRGYTKLYVCNYGPGGNVIGSKPYEKGSPSCTNYGLTDSRKYSGLCAASYTSSSSYQTSVDNSNSYISNAIPDSTGETHGFNYQYSNQFYNQFNNQYQYQYQQPKTFYQTEKSTFRPIISIFKTASNLFKKPQVRFGTVYV</sequence>
<organism evidence="5 6">
    <name type="scientific">Arctia plantaginis</name>
    <name type="common">Wood tiger moth</name>
    <name type="synonym">Phalaena plantaginis</name>
    <dbReference type="NCBI Taxonomy" id="874455"/>
    <lineage>
        <taxon>Eukaryota</taxon>
        <taxon>Metazoa</taxon>
        <taxon>Ecdysozoa</taxon>
        <taxon>Arthropoda</taxon>
        <taxon>Hexapoda</taxon>
        <taxon>Insecta</taxon>
        <taxon>Pterygota</taxon>
        <taxon>Neoptera</taxon>
        <taxon>Endopterygota</taxon>
        <taxon>Lepidoptera</taxon>
        <taxon>Glossata</taxon>
        <taxon>Ditrysia</taxon>
        <taxon>Noctuoidea</taxon>
        <taxon>Erebidae</taxon>
        <taxon>Arctiinae</taxon>
        <taxon>Arctia</taxon>
    </lineage>
</organism>